<organism evidence="2 3">
    <name type="scientific">Brachionus plicatilis</name>
    <name type="common">Marine rotifer</name>
    <name type="synonym">Brachionus muelleri</name>
    <dbReference type="NCBI Taxonomy" id="10195"/>
    <lineage>
        <taxon>Eukaryota</taxon>
        <taxon>Metazoa</taxon>
        <taxon>Spiralia</taxon>
        <taxon>Gnathifera</taxon>
        <taxon>Rotifera</taxon>
        <taxon>Eurotatoria</taxon>
        <taxon>Monogononta</taxon>
        <taxon>Pseudotrocha</taxon>
        <taxon>Ploima</taxon>
        <taxon>Brachionidae</taxon>
        <taxon>Brachionus</taxon>
    </lineage>
</organism>
<dbReference type="GO" id="GO:0007165">
    <property type="term" value="P:signal transduction"/>
    <property type="evidence" value="ECO:0007669"/>
    <property type="project" value="InterPro"/>
</dbReference>
<feature type="non-terminal residue" evidence="2">
    <location>
        <position position="100"/>
    </location>
</feature>
<protein>
    <recommendedName>
        <fullName evidence="1">RBD domain-containing protein</fullName>
    </recommendedName>
</protein>
<sequence>MAVTDLNFQFASKPSCDKLNQLIERGKSPAFLRIYFPNSTAVVEKKDISLCEALSAKLKKRNLDISQCVAYIKDKNIIVDWNTLASCIHDNNLVISGTNE</sequence>
<proteinExistence type="predicted"/>
<gene>
    <name evidence="2" type="ORF">BpHYR1_050008</name>
</gene>
<dbReference type="AlphaFoldDB" id="A0A3M7RFE9"/>
<evidence type="ECO:0000313" key="3">
    <source>
        <dbReference type="Proteomes" id="UP000276133"/>
    </source>
</evidence>
<keyword evidence="3" id="KW-1185">Reference proteome</keyword>
<dbReference type="InterPro" id="IPR003116">
    <property type="entry name" value="RBD_dom"/>
</dbReference>
<dbReference type="SUPFAM" id="SSF54236">
    <property type="entry name" value="Ubiquitin-like"/>
    <property type="match status" value="1"/>
</dbReference>
<evidence type="ECO:0000313" key="2">
    <source>
        <dbReference type="EMBL" id="RNA22154.1"/>
    </source>
</evidence>
<name>A0A3M7RFE9_BRAPC</name>
<feature type="domain" description="RBD" evidence="1">
    <location>
        <begin position="32"/>
        <end position="95"/>
    </location>
</feature>
<dbReference type="InterPro" id="IPR029071">
    <property type="entry name" value="Ubiquitin-like_domsf"/>
</dbReference>
<reference evidence="2 3" key="1">
    <citation type="journal article" date="2018" name="Sci. Rep.">
        <title>Genomic signatures of local adaptation to the degree of environmental predictability in rotifers.</title>
        <authorList>
            <person name="Franch-Gras L."/>
            <person name="Hahn C."/>
            <person name="Garcia-Roger E.M."/>
            <person name="Carmona M.J."/>
            <person name="Serra M."/>
            <person name="Gomez A."/>
        </authorList>
    </citation>
    <scope>NUCLEOTIDE SEQUENCE [LARGE SCALE GENOMIC DNA]</scope>
    <source>
        <strain evidence="2">HYR1</strain>
    </source>
</reference>
<evidence type="ECO:0000259" key="1">
    <source>
        <dbReference type="Pfam" id="PF02196"/>
    </source>
</evidence>
<dbReference type="Pfam" id="PF02196">
    <property type="entry name" value="RBD"/>
    <property type="match status" value="1"/>
</dbReference>
<dbReference type="Proteomes" id="UP000276133">
    <property type="component" value="Unassembled WGS sequence"/>
</dbReference>
<accession>A0A3M7RFE9</accession>
<comment type="caution">
    <text evidence="2">The sequence shown here is derived from an EMBL/GenBank/DDBJ whole genome shotgun (WGS) entry which is preliminary data.</text>
</comment>
<dbReference type="Gene3D" id="3.10.20.90">
    <property type="entry name" value="Phosphatidylinositol 3-kinase Catalytic Subunit, Chain A, domain 1"/>
    <property type="match status" value="1"/>
</dbReference>
<dbReference type="EMBL" id="REGN01003524">
    <property type="protein sequence ID" value="RNA22154.1"/>
    <property type="molecule type" value="Genomic_DNA"/>
</dbReference>